<feature type="signal peptide" evidence="2">
    <location>
        <begin position="1"/>
        <end position="21"/>
    </location>
</feature>
<dbReference type="GeneID" id="94344650"/>
<dbReference type="EMBL" id="SHOA02000019">
    <property type="protein sequence ID" value="TDH70066.1"/>
    <property type="molecule type" value="Genomic_DNA"/>
</dbReference>
<feature type="chain" id="PRO_5037515399" description="RxLR effector protein" evidence="2">
    <location>
        <begin position="22"/>
        <end position="152"/>
    </location>
</feature>
<evidence type="ECO:0000256" key="2">
    <source>
        <dbReference type="SAM" id="SignalP"/>
    </source>
</evidence>
<comment type="caution">
    <text evidence="3">The sequence shown here is derived from an EMBL/GenBank/DDBJ whole genome shotgun (WGS) entry which is preliminary data.</text>
</comment>
<feature type="region of interest" description="Disordered" evidence="1">
    <location>
        <begin position="27"/>
        <end position="50"/>
    </location>
</feature>
<protein>
    <recommendedName>
        <fullName evidence="5">RxLR effector protein</fullName>
    </recommendedName>
</protein>
<dbReference type="AlphaFoldDB" id="A0A976IFM9"/>
<dbReference type="Proteomes" id="UP000294530">
    <property type="component" value="Unassembled WGS sequence"/>
</dbReference>
<proteinExistence type="predicted"/>
<gene>
    <name evidence="3" type="ORF">CCR75_000874</name>
</gene>
<dbReference type="KEGG" id="blac:94344650"/>
<reference evidence="3 4" key="1">
    <citation type="journal article" date="2021" name="Genome Biol.">
        <title>AFLAP: assembly-free linkage analysis pipeline using k-mers from genome sequencing data.</title>
        <authorList>
            <person name="Fletcher K."/>
            <person name="Zhang L."/>
            <person name="Gil J."/>
            <person name="Han R."/>
            <person name="Cavanaugh K."/>
            <person name="Michelmore R."/>
        </authorList>
    </citation>
    <scope>NUCLEOTIDE SEQUENCE [LARGE SCALE GENOMIC DNA]</scope>
    <source>
        <strain evidence="3 4">SF5</strain>
    </source>
</reference>
<evidence type="ECO:0000313" key="4">
    <source>
        <dbReference type="Proteomes" id="UP000294530"/>
    </source>
</evidence>
<keyword evidence="4" id="KW-1185">Reference proteome</keyword>
<name>A0A976IFM9_BRELC</name>
<feature type="compositionally biased region" description="Basic and acidic residues" evidence="1">
    <location>
        <begin position="29"/>
        <end position="50"/>
    </location>
</feature>
<keyword evidence="2" id="KW-0732">Signal</keyword>
<evidence type="ECO:0008006" key="5">
    <source>
        <dbReference type="Google" id="ProtNLM"/>
    </source>
</evidence>
<sequence>MLPSTLLVTTVVCFLFVATSATVSTSDSKAFRSDPDADSGERHLADSAENTEERSWFPNIFRRPMKDVVDYEKANAALVGLANNKNNNAKIKAQLNKIINEQGQHHLTSLLQDRAFIKVLTRIQNKRYLSKDDSAMLEKVLTKFLNKIERGK</sequence>
<dbReference type="RefSeq" id="XP_067819565.1">
    <property type="nucleotide sequence ID" value="XM_067958979.1"/>
</dbReference>
<accession>A0A976IFM9</accession>
<organism evidence="3 4">
    <name type="scientific">Bremia lactucae</name>
    <name type="common">Lettuce downy mildew</name>
    <dbReference type="NCBI Taxonomy" id="4779"/>
    <lineage>
        <taxon>Eukaryota</taxon>
        <taxon>Sar</taxon>
        <taxon>Stramenopiles</taxon>
        <taxon>Oomycota</taxon>
        <taxon>Peronosporomycetes</taxon>
        <taxon>Peronosporales</taxon>
        <taxon>Peronosporaceae</taxon>
        <taxon>Bremia</taxon>
    </lineage>
</organism>
<evidence type="ECO:0000256" key="1">
    <source>
        <dbReference type="SAM" id="MobiDB-lite"/>
    </source>
</evidence>
<evidence type="ECO:0000313" key="3">
    <source>
        <dbReference type="EMBL" id="TDH70066.1"/>
    </source>
</evidence>